<evidence type="ECO:0000259" key="1">
    <source>
        <dbReference type="Pfam" id="PF05368"/>
    </source>
</evidence>
<keyword evidence="3" id="KW-1185">Reference proteome</keyword>
<comment type="caution">
    <text evidence="2">The sequence shown here is derived from an EMBL/GenBank/DDBJ whole genome shotgun (WGS) entry which is preliminary data.</text>
</comment>
<reference evidence="2 3" key="1">
    <citation type="submission" date="2019-06" db="EMBL/GenBank/DDBJ databases">
        <title>Sequencing the genomes of 1000 actinobacteria strains.</title>
        <authorList>
            <person name="Klenk H.-P."/>
        </authorList>
    </citation>
    <scope>NUCLEOTIDE SEQUENCE [LARGE SCALE GENOMIC DNA]</scope>
    <source>
        <strain evidence="2 3">DSM 103495</strain>
    </source>
</reference>
<accession>A0A543FFM0</accession>
<evidence type="ECO:0000313" key="3">
    <source>
        <dbReference type="Proteomes" id="UP000316331"/>
    </source>
</evidence>
<dbReference type="PANTHER" id="PTHR43162:SF1">
    <property type="entry name" value="PRESTALK A DIFFERENTIATION PROTEIN A"/>
    <property type="match status" value="1"/>
</dbReference>
<dbReference type="AlphaFoldDB" id="A0A543FFM0"/>
<protein>
    <submittedName>
        <fullName evidence="2">Uncharacterized protein YbjT (DUF2867 family)</fullName>
    </submittedName>
</protein>
<evidence type="ECO:0000313" key="2">
    <source>
        <dbReference type="EMBL" id="TQM32536.1"/>
    </source>
</evidence>
<sequence>MTFSPDSPRTTTLVIGAGGRHGGTGSHVVRRLREHHHAVRVLVRADDERAQHLRALGAQIVVGDLLDRRTLDAAVRDADTVYFTYPVAPGIVQAAANLASAIRHAETTPRLVVMSMAVSAPDNPSGLGRAQWAAEQVLSWAGLEPTILRIKALFYENIVLLHAGSIRESGSFANSFGDAAVPWISGLDAADLAVAALTDPARYPRGTTLYPQGATVHSHVEIAALIEAETGTPVRYTSIPASQWQRELEALAHNGTEPSVNPAMAQHISAIGALFSQLPSAPPGDTTALTEAIGRSPQTFAEFLREHGHQFVAAPSR</sequence>
<proteinExistence type="predicted"/>
<dbReference type="InterPro" id="IPR051604">
    <property type="entry name" value="Ergot_Alk_Oxidoreductase"/>
</dbReference>
<dbReference type="EMBL" id="VFPG01000001">
    <property type="protein sequence ID" value="TQM32536.1"/>
    <property type="molecule type" value="Genomic_DNA"/>
</dbReference>
<dbReference type="InterPro" id="IPR008030">
    <property type="entry name" value="NmrA-like"/>
</dbReference>
<dbReference type="RefSeq" id="WP_185757106.1">
    <property type="nucleotide sequence ID" value="NZ_VFPG01000001.1"/>
</dbReference>
<dbReference type="InterPro" id="IPR036291">
    <property type="entry name" value="NAD(P)-bd_dom_sf"/>
</dbReference>
<organism evidence="2 3">
    <name type="scientific">Nocardia bhagyanarayanae</name>
    <dbReference type="NCBI Taxonomy" id="1215925"/>
    <lineage>
        <taxon>Bacteria</taxon>
        <taxon>Bacillati</taxon>
        <taxon>Actinomycetota</taxon>
        <taxon>Actinomycetes</taxon>
        <taxon>Mycobacteriales</taxon>
        <taxon>Nocardiaceae</taxon>
        <taxon>Nocardia</taxon>
    </lineage>
</organism>
<dbReference type="Proteomes" id="UP000316331">
    <property type="component" value="Unassembled WGS sequence"/>
</dbReference>
<dbReference type="PANTHER" id="PTHR43162">
    <property type="match status" value="1"/>
</dbReference>
<name>A0A543FFM0_9NOCA</name>
<dbReference type="Gene3D" id="3.40.50.720">
    <property type="entry name" value="NAD(P)-binding Rossmann-like Domain"/>
    <property type="match status" value="1"/>
</dbReference>
<feature type="domain" description="NmrA-like" evidence="1">
    <location>
        <begin position="11"/>
        <end position="248"/>
    </location>
</feature>
<dbReference type="SUPFAM" id="SSF51735">
    <property type="entry name" value="NAD(P)-binding Rossmann-fold domains"/>
    <property type="match status" value="1"/>
</dbReference>
<dbReference type="Pfam" id="PF05368">
    <property type="entry name" value="NmrA"/>
    <property type="match status" value="1"/>
</dbReference>
<gene>
    <name evidence="2" type="ORF">FB390_4221</name>
</gene>